<proteinExistence type="predicted"/>
<evidence type="ECO:0000313" key="2">
    <source>
        <dbReference type="Proteomes" id="UP001597459"/>
    </source>
</evidence>
<reference evidence="2" key="1">
    <citation type="journal article" date="2019" name="Int. J. Syst. Evol. Microbiol.">
        <title>The Global Catalogue of Microorganisms (GCM) 10K type strain sequencing project: providing services to taxonomists for standard genome sequencing and annotation.</title>
        <authorList>
            <consortium name="The Broad Institute Genomics Platform"/>
            <consortium name="The Broad Institute Genome Sequencing Center for Infectious Disease"/>
            <person name="Wu L."/>
            <person name="Ma J."/>
        </authorList>
    </citation>
    <scope>NUCLEOTIDE SEQUENCE [LARGE SCALE GENOMIC DNA]</scope>
    <source>
        <strain evidence="2">KCTC 42423</strain>
    </source>
</reference>
<comment type="caution">
    <text evidence="1">The sequence shown here is derived from an EMBL/GenBank/DDBJ whole genome shotgun (WGS) entry which is preliminary data.</text>
</comment>
<dbReference type="RefSeq" id="WP_176027094.1">
    <property type="nucleotide sequence ID" value="NZ_JBHSJV010000001.1"/>
</dbReference>
<name>A0ABW5NCZ0_9FLAO</name>
<sequence>MLFFAVSFLAPRIANLHVLDHLLDDDTAISCELCDFIVYINYQDLINDHTSYIETKRQNVPSSFVVENRYNAPKEKIVSPITIYNKPPPLI</sequence>
<keyword evidence="2" id="KW-1185">Reference proteome</keyword>
<dbReference type="EMBL" id="JBHULX010000030">
    <property type="protein sequence ID" value="MFD2592058.1"/>
    <property type="molecule type" value="Genomic_DNA"/>
</dbReference>
<gene>
    <name evidence="1" type="ORF">ACFSTE_14560</name>
</gene>
<evidence type="ECO:0008006" key="3">
    <source>
        <dbReference type="Google" id="ProtNLM"/>
    </source>
</evidence>
<accession>A0ABW5NCZ0</accession>
<evidence type="ECO:0000313" key="1">
    <source>
        <dbReference type="EMBL" id="MFD2592058.1"/>
    </source>
</evidence>
<dbReference type="Proteomes" id="UP001597459">
    <property type="component" value="Unassembled WGS sequence"/>
</dbReference>
<protein>
    <recommendedName>
        <fullName evidence="3">Secreted protein</fullName>
    </recommendedName>
</protein>
<organism evidence="1 2">
    <name type="scientific">Aquimarina hainanensis</name>
    <dbReference type="NCBI Taxonomy" id="1578017"/>
    <lineage>
        <taxon>Bacteria</taxon>
        <taxon>Pseudomonadati</taxon>
        <taxon>Bacteroidota</taxon>
        <taxon>Flavobacteriia</taxon>
        <taxon>Flavobacteriales</taxon>
        <taxon>Flavobacteriaceae</taxon>
        <taxon>Aquimarina</taxon>
    </lineage>
</organism>